<feature type="transmembrane region" description="Helical" evidence="1">
    <location>
        <begin position="42"/>
        <end position="63"/>
    </location>
</feature>
<gene>
    <name evidence="2" type="ORF">SAMN04488105_103397</name>
</gene>
<dbReference type="OrthoDB" id="6119856at2"/>
<dbReference type="InterPro" id="IPR008407">
    <property type="entry name" value="Brnchd-chn_aa_trnsp_AzlD"/>
</dbReference>
<keyword evidence="1" id="KW-0472">Membrane</keyword>
<feature type="transmembrane region" description="Helical" evidence="1">
    <location>
        <begin position="6"/>
        <end position="30"/>
    </location>
</feature>
<keyword evidence="1" id="KW-0812">Transmembrane</keyword>
<reference evidence="3" key="1">
    <citation type="submission" date="2016-10" db="EMBL/GenBank/DDBJ databases">
        <authorList>
            <person name="Varghese N."/>
            <person name="Submissions S."/>
        </authorList>
    </citation>
    <scope>NUCLEOTIDE SEQUENCE [LARGE SCALE GENOMIC DNA]</scope>
    <source>
        <strain evidence="3">DSM 10146</strain>
    </source>
</reference>
<protein>
    <submittedName>
        <fullName evidence="2">Branched-chain amino acid transport protein</fullName>
    </submittedName>
</protein>
<feature type="transmembrane region" description="Helical" evidence="1">
    <location>
        <begin position="90"/>
        <end position="107"/>
    </location>
</feature>
<proteinExistence type="predicted"/>
<dbReference type="Proteomes" id="UP000198994">
    <property type="component" value="Unassembled WGS sequence"/>
</dbReference>
<keyword evidence="3" id="KW-1185">Reference proteome</keyword>
<organism evidence="2 3">
    <name type="scientific">Salipiger thiooxidans</name>
    <dbReference type="NCBI Taxonomy" id="282683"/>
    <lineage>
        <taxon>Bacteria</taxon>
        <taxon>Pseudomonadati</taxon>
        <taxon>Pseudomonadota</taxon>
        <taxon>Alphaproteobacteria</taxon>
        <taxon>Rhodobacterales</taxon>
        <taxon>Roseobacteraceae</taxon>
        <taxon>Salipiger</taxon>
    </lineage>
</organism>
<evidence type="ECO:0000313" key="3">
    <source>
        <dbReference type="Proteomes" id="UP000198994"/>
    </source>
</evidence>
<keyword evidence="1" id="KW-1133">Transmembrane helix</keyword>
<name>A0A1G7CWF8_9RHOB</name>
<dbReference type="Pfam" id="PF05437">
    <property type="entry name" value="AzlD"/>
    <property type="match status" value="1"/>
</dbReference>
<dbReference type="AlphaFoldDB" id="A0A1G7CWF8"/>
<evidence type="ECO:0000256" key="1">
    <source>
        <dbReference type="SAM" id="Phobius"/>
    </source>
</evidence>
<accession>A0A1G7CWF8</accession>
<evidence type="ECO:0000313" key="2">
    <source>
        <dbReference type="EMBL" id="SDE43581.1"/>
    </source>
</evidence>
<dbReference type="EMBL" id="FNAV01000003">
    <property type="protein sequence ID" value="SDE43581.1"/>
    <property type="molecule type" value="Genomic_DNA"/>
</dbReference>
<dbReference type="RefSeq" id="WP_089956809.1">
    <property type="nucleotide sequence ID" value="NZ_FNAV01000003.1"/>
</dbReference>
<sequence>MIDRVDLWTVIIGLGIGSFGLRFVFLGLVGDRPLPAWLMRHLRYTAVSVLPALVMPLIVWPTATGGETDPVRLAAAAVALAVGYFARNPLLAMVVGAAVLVAGGYWVS</sequence>
<dbReference type="STRING" id="282683.SAMN04488105_103397"/>